<feature type="transmembrane region" description="Helical" evidence="12">
    <location>
        <begin position="107"/>
        <end position="128"/>
    </location>
</feature>
<comment type="pathway">
    <text evidence="2">Glycolipid biosynthesis; glycosylphosphatidylinositol-anchor biosynthesis.</text>
</comment>
<accession>A0A1X7R0W6</accession>
<evidence type="ECO:0000256" key="10">
    <source>
        <dbReference type="ARBA" id="ARBA00023136"/>
    </source>
</evidence>
<evidence type="ECO:0000256" key="2">
    <source>
        <dbReference type="ARBA" id="ARBA00004687"/>
    </source>
</evidence>
<dbReference type="UniPathway" id="UPA00196"/>
<dbReference type="PANTHER" id="PTHR22760">
    <property type="entry name" value="GLYCOSYLTRANSFERASE"/>
    <property type="match status" value="1"/>
</dbReference>
<evidence type="ECO:0000256" key="7">
    <source>
        <dbReference type="ARBA" id="ARBA00022692"/>
    </source>
</evidence>
<evidence type="ECO:0000256" key="6">
    <source>
        <dbReference type="ARBA" id="ARBA00022679"/>
    </source>
</evidence>
<dbReference type="GO" id="GO:0000026">
    <property type="term" value="F:alpha-1,2-mannosyltransferase activity"/>
    <property type="evidence" value="ECO:0007669"/>
    <property type="project" value="TreeGrafter"/>
</dbReference>
<evidence type="ECO:0000256" key="4">
    <source>
        <dbReference type="ARBA" id="ARBA00022502"/>
    </source>
</evidence>
<dbReference type="GO" id="GO:0006506">
    <property type="term" value="P:GPI anchor biosynthetic process"/>
    <property type="evidence" value="ECO:0007669"/>
    <property type="project" value="UniProtKB-UniPathway"/>
</dbReference>
<keyword evidence="14" id="KW-1185">Reference proteome</keyword>
<dbReference type="EC" id="2.4.1.-" evidence="12"/>
<evidence type="ECO:0000313" key="14">
    <source>
        <dbReference type="Proteomes" id="UP000196158"/>
    </source>
</evidence>
<keyword evidence="7 12" id="KW-0812">Transmembrane</keyword>
<keyword evidence="4" id="KW-0337">GPI-anchor biosynthesis</keyword>
<protein>
    <recommendedName>
        <fullName evidence="12">Mannosyltransferase</fullName>
        <ecNumber evidence="12">2.4.1.-</ecNumber>
    </recommendedName>
</protein>
<dbReference type="GO" id="GO:0005789">
    <property type="term" value="C:endoplasmic reticulum membrane"/>
    <property type="evidence" value="ECO:0007669"/>
    <property type="project" value="UniProtKB-SubCell"/>
</dbReference>
<dbReference type="Proteomes" id="UP000196158">
    <property type="component" value="Unassembled WGS sequence"/>
</dbReference>
<feature type="transmembrane region" description="Helical" evidence="12">
    <location>
        <begin position="303"/>
        <end position="326"/>
    </location>
</feature>
<evidence type="ECO:0000256" key="1">
    <source>
        <dbReference type="ARBA" id="ARBA00004477"/>
    </source>
</evidence>
<dbReference type="InterPro" id="IPR005599">
    <property type="entry name" value="GPI_mannosylTrfase"/>
</dbReference>
<organism evidence="13 14">
    <name type="scientific">Maudiozyma saulgeensis</name>
    <dbReference type="NCBI Taxonomy" id="1789683"/>
    <lineage>
        <taxon>Eukaryota</taxon>
        <taxon>Fungi</taxon>
        <taxon>Dikarya</taxon>
        <taxon>Ascomycota</taxon>
        <taxon>Saccharomycotina</taxon>
        <taxon>Saccharomycetes</taxon>
        <taxon>Saccharomycetales</taxon>
        <taxon>Saccharomycetaceae</taxon>
        <taxon>Maudiozyma</taxon>
    </lineage>
</organism>
<dbReference type="Pfam" id="PF03901">
    <property type="entry name" value="Glyco_transf_22"/>
    <property type="match status" value="1"/>
</dbReference>
<evidence type="ECO:0000256" key="8">
    <source>
        <dbReference type="ARBA" id="ARBA00022824"/>
    </source>
</evidence>
<comment type="function">
    <text evidence="11">Mannosyltransferase involved in glycosylphosphatidylinositol-anchor biosynthesis. Transfers the third mannose to Man2-GlcN-acyl-PI during GPI precursor assembly.</text>
</comment>
<evidence type="ECO:0000256" key="9">
    <source>
        <dbReference type="ARBA" id="ARBA00022989"/>
    </source>
</evidence>
<feature type="transmembrane region" description="Helical" evidence="12">
    <location>
        <begin position="396"/>
        <end position="415"/>
    </location>
</feature>
<keyword evidence="10 12" id="KW-0472">Membrane</keyword>
<evidence type="ECO:0000313" key="13">
    <source>
        <dbReference type="EMBL" id="SMN19221.1"/>
    </source>
</evidence>
<proteinExistence type="inferred from homology"/>
<feature type="transmembrane region" description="Helical" evidence="12">
    <location>
        <begin position="367"/>
        <end position="384"/>
    </location>
</feature>
<dbReference type="OrthoDB" id="416834at2759"/>
<dbReference type="AlphaFoldDB" id="A0A1X7R0W6"/>
<reference evidence="13 14" key="1">
    <citation type="submission" date="2017-04" db="EMBL/GenBank/DDBJ databases">
        <authorList>
            <person name="Afonso C.L."/>
            <person name="Miller P.J."/>
            <person name="Scott M.A."/>
            <person name="Spackman E."/>
            <person name="Goraichik I."/>
            <person name="Dimitrov K.M."/>
            <person name="Suarez D.L."/>
            <person name="Swayne D.E."/>
        </authorList>
    </citation>
    <scope>NUCLEOTIDE SEQUENCE [LARGE SCALE GENOMIC DNA]</scope>
</reference>
<evidence type="ECO:0000256" key="3">
    <source>
        <dbReference type="ARBA" id="ARBA00006065"/>
    </source>
</evidence>
<feature type="transmembrane region" description="Helical" evidence="12">
    <location>
        <begin position="338"/>
        <end position="361"/>
    </location>
</feature>
<keyword evidence="5 12" id="KW-0328">Glycosyltransferase</keyword>
<dbReference type="STRING" id="1789683.A0A1X7R0W6"/>
<comment type="similarity">
    <text evidence="3">Belongs to the glycosyltransferase 22 family. PIGB subfamily.</text>
</comment>
<feature type="transmembrane region" description="Helical" evidence="12">
    <location>
        <begin position="212"/>
        <end position="240"/>
    </location>
</feature>
<dbReference type="EMBL" id="FXLY01000003">
    <property type="protein sequence ID" value="SMN19221.1"/>
    <property type="molecule type" value="Genomic_DNA"/>
</dbReference>
<evidence type="ECO:0000256" key="12">
    <source>
        <dbReference type="RuleBase" id="RU363075"/>
    </source>
</evidence>
<name>A0A1X7R0W6_9SACH</name>
<evidence type="ECO:0000256" key="5">
    <source>
        <dbReference type="ARBA" id="ARBA00022676"/>
    </source>
</evidence>
<keyword evidence="8 12" id="KW-0256">Endoplasmic reticulum</keyword>
<keyword evidence="6" id="KW-0808">Transferase</keyword>
<feature type="transmembrane region" description="Helical" evidence="12">
    <location>
        <begin position="252"/>
        <end position="275"/>
    </location>
</feature>
<comment type="subcellular location">
    <subcellularLocation>
        <location evidence="1 12">Endoplasmic reticulum membrane</location>
        <topology evidence="1 12">Multi-pass membrane protein</topology>
    </subcellularLocation>
</comment>
<dbReference type="PANTHER" id="PTHR22760:SF4">
    <property type="entry name" value="GPI MANNOSYLTRANSFERASE 3"/>
    <property type="match status" value="1"/>
</dbReference>
<keyword evidence="9 12" id="KW-1133">Transmembrane helix</keyword>
<gene>
    <name evidence="13" type="ORF">KASA_0P03971G</name>
</gene>
<sequence>MSVLDILRRPNFLVLVIWRVINALSVNTFFQADEFWQSLEPAHVKAFGYGELTWEWKLGIRGYVFPFLFELCYRLIKCITWTLGYLNVDFNNQNKFEYSCTILFPKLLMAILGAIGEYHMVILVRKLYVLSMDDHKAEDKETEEKGSSDYHCTLQQATLIANVMSMTNFFNWFVMTRTFINSFETILTSIALCHWDWTGGAFIHTSEFSLALFWGIMASFVRVSNSIIWLILGGFLMLSIIKKREYSRLFFLFKKVAVIFSIVLVLNILIDYYFYGEFVFPIFRFLKFNFTSPLSKFYGTAPWNFYLFQGVPIMMGANLIPFIYGMRHSLSSRTTSNIMYAPFVQMKFVVLLNVIVYSTLAHKEFRFIYPLQPFMLVIATFGYQRIRIILVRWVKLVKCISTIAVIFTIIAAFIISNYHESGVISVVKYLHEIPKVDSVGFVMPCHSTPWQSYLHRDDIKDLWAITCSPPIYLLDDPRADEKLKSYMDESDYLYDDIPKFIKEHMVNQEVANKVKRMDDSHEWPEYVVIFQHMDEIFMHEYLKDSSYQEIKRFFNSLGHWDSRRSGDVIVYHRETR</sequence>
<evidence type="ECO:0000256" key="11">
    <source>
        <dbReference type="ARBA" id="ARBA00024708"/>
    </source>
</evidence>